<keyword evidence="2" id="KW-1185">Reference proteome</keyword>
<reference evidence="1 2" key="1">
    <citation type="journal article" date="2017" name="Genome Biol. Evol.">
        <title>Phytophthora megakarya and P. palmivora, closely related causal agents of cacao black pod rot, underwent increases in genome sizes and gene numbers by different mechanisms.</title>
        <authorList>
            <person name="Ali S.S."/>
            <person name="Shao J."/>
            <person name="Lary D.J."/>
            <person name="Kronmiller B."/>
            <person name="Shen D."/>
            <person name="Strem M.D."/>
            <person name="Amoako-Attah I."/>
            <person name="Akrofi A.Y."/>
            <person name="Begoude B.A."/>
            <person name="Ten Hoopen G.M."/>
            <person name="Coulibaly K."/>
            <person name="Kebe B.I."/>
            <person name="Melnick R.L."/>
            <person name="Guiltinan M.J."/>
            <person name="Tyler B.M."/>
            <person name="Meinhardt L.W."/>
            <person name="Bailey B.A."/>
        </authorList>
    </citation>
    <scope>NUCLEOTIDE SEQUENCE [LARGE SCALE GENOMIC DNA]</scope>
    <source>
        <strain evidence="2">sbr112.9</strain>
    </source>
</reference>
<organism evidence="1 2">
    <name type="scientific">Phytophthora palmivora</name>
    <dbReference type="NCBI Taxonomy" id="4796"/>
    <lineage>
        <taxon>Eukaryota</taxon>
        <taxon>Sar</taxon>
        <taxon>Stramenopiles</taxon>
        <taxon>Oomycota</taxon>
        <taxon>Peronosporomycetes</taxon>
        <taxon>Peronosporales</taxon>
        <taxon>Peronosporaceae</taxon>
        <taxon>Phytophthora</taxon>
    </lineage>
</organism>
<proteinExistence type="predicted"/>
<gene>
    <name evidence="1" type="ORF">PHPALM_19647</name>
</gene>
<dbReference type="AlphaFoldDB" id="A0A2P4XGW2"/>
<sequence length="99" mass="11476">MADAGSRVWTTGHPLFDPQLEESFDNIYSLGSMLRRHALAATTTTYTQHLGQWCRFAKQMRWSRQLTQIDIFKAPGVLRHILLRRSVEQTPQQEPLLHS</sequence>
<name>A0A2P4XGW2_9STRA</name>
<accession>A0A2P4XGW2</accession>
<comment type="caution">
    <text evidence="1">The sequence shown here is derived from an EMBL/GenBank/DDBJ whole genome shotgun (WGS) entry which is preliminary data.</text>
</comment>
<dbReference type="Proteomes" id="UP000237271">
    <property type="component" value="Unassembled WGS sequence"/>
</dbReference>
<dbReference type="EMBL" id="NCKW01011053">
    <property type="protein sequence ID" value="POM64786.1"/>
    <property type="molecule type" value="Genomic_DNA"/>
</dbReference>
<protein>
    <submittedName>
        <fullName evidence="1">Uncharacterized protein</fullName>
    </submittedName>
</protein>
<evidence type="ECO:0000313" key="2">
    <source>
        <dbReference type="Proteomes" id="UP000237271"/>
    </source>
</evidence>
<evidence type="ECO:0000313" key="1">
    <source>
        <dbReference type="EMBL" id="POM64786.1"/>
    </source>
</evidence>